<feature type="non-terminal residue" evidence="1">
    <location>
        <position position="1"/>
    </location>
</feature>
<gene>
    <name evidence="1" type="ORF">SPELUC_LOCUS4961</name>
</gene>
<sequence length="60" mass="7029">NVLEALHPVKVHSERNLHRLYGAFIEELNMNDILIPVLVSTSVYKKFEENNPEISLYVYE</sequence>
<reference evidence="1" key="1">
    <citation type="submission" date="2021-06" db="EMBL/GenBank/DDBJ databases">
        <authorList>
            <person name="Kallberg Y."/>
            <person name="Tangrot J."/>
            <person name="Rosling A."/>
        </authorList>
    </citation>
    <scope>NUCLEOTIDE SEQUENCE</scope>
    <source>
        <strain evidence="1">28 12/20/2015</strain>
    </source>
</reference>
<organism evidence="1 2">
    <name type="scientific">Cetraspora pellucida</name>
    <dbReference type="NCBI Taxonomy" id="1433469"/>
    <lineage>
        <taxon>Eukaryota</taxon>
        <taxon>Fungi</taxon>
        <taxon>Fungi incertae sedis</taxon>
        <taxon>Mucoromycota</taxon>
        <taxon>Glomeromycotina</taxon>
        <taxon>Glomeromycetes</taxon>
        <taxon>Diversisporales</taxon>
        <taxon>Gigasporaceae</taxon>
        <taxon>Cetraspora</taxon>
    </lineage>
</organism>
<protein>
    <submittedName>
        <fullName evidence="1">6644_t:CDS:1</fullName>
    </submittedName>
</protein>
<keyword evidence="2" id="KW-1185">Reference proteome</keyword>
<proteinExistence type="predicted"/>
<comment type="caution">
    <text evidence="1">The sequence shown here is derived from an EMBL/GenBank/DDBJ whole genome shotgun (WGS) entry which is preliminary data.</text>
</comment>
<evidence type="ECO:0000313" key="2">
    <source>
        <dbReference type="Proteomes" id="UP000789366"/>
    </source>
</evidence>
<accession>A0ACA9LQI6</accession>
<name>A0ACA9LQI6_9GLOM</name>
<dbReference type="Proteomes" id="UP000789366">
    <property type="component" value="Unassembled WGS sequence"/>
</dbReference>
<evidence type="ECO:0000313" key="1">
    <source>
        <dbReference type="EMBL" id="CAG8544873.1"/>
    </source>
</evidence>
<dbReference type="EMBL" id="CAJVPW010004750">
    <property type="protein sequence ID" value="CAG8544873.1"/>
    <property type="molecule type" value="Genomic_DNA"/>
</dbReference>